<comment type="similarity">
    <text evidence="1">Belongs to the paxM FAD-dependent monooxygenase family.</text>
</comment>
<feature type="domain" description="FAD-binding" evidence="6">
    <location>
        <begin position="16"/>
        <end position="182"/>
    </location>
</feature>
<evidence type="ECO:0000313" key="8">
    <source>
        <dbReference type="Proteomes" id="UP000054988"/>
    </source>
</evidence>
<dbReference type="InterPro" id="IPR036188">
    <property type="entry name" value="FAD/NAD-bd_sf"/>
</dbReference>
<dbReference type="InterPro" id="IPR050493">
    <property type="entry name" value="FAD-dep_Monooxygenase_BioMet"/>
</dbReference>
<evidence type="ECO:0000259" key="6">
    <source>
        <dbReference type="Pfam" id="PF01494"/>
    </source>
</evidence>
<dbReference type="Proteomes" id="UP000054988">
    <property type="component" value="Unassembled WGS sequence"/>
</dbReference>
<dbReference type="Pfam" id="PF01494">
    <property type="entry name" value="FAD_binding_3"/>
    <property type="match status" value="1"/>
</dbReference>
<dbReference type="InterPro" id="IPR002938">
    <property type="entry name" value="FAD-bd"/>
</dbReference>
<dbReference type="PANTHER" id="PTHR13789">
    <property type="entry name" value="MONOOXYGENASE"/>
    <property type="match status" value="1"/>
</dbReference>
<dbReference type="GO" id="GO:0071949">
    <property type="term" value="F:FAD binding"/>
    <property type="evidence" value="ECO:0007669"/>
    <property type="project" value="InterPro"/>
</dbReference>
<keyword evidence="3" id="KW-0274">FAD</keyword>
<gene>
    <name evidence="7" type="ORF">WG66_7172</name>
</gene>
<proteinExistence type="inferred from homology"/>
<dbReference type="Gene3D" id="3.50.50.60">
    <property type="entry name" value="FAD/NAD(P)-binding domain"/>
    <property type="match status" value="1"/>
</dbReference>
<accession>A0A0W0FVJ0</accession>
<evidence type="ECO:0000256" key="5">
    <source>
        <dbReference type="ARBA" id="ARBA00023033"/>
    </source>
</evidence>
<reference evidence="7 8" key="1">
    <citation type="submission" date="2015-12" db="EMBL/GenBank/DDBJ databases">
        <title>Draft genome sequence of Moniliophthora roreri, the causal agent of frosty pod rot of cacao.</title>
        <authorList>
            <person name="Aime M.C."/>
            <person name="Diaz-Valderrama J.R."/>
            <person name="Kijpornyongpan T."/>
            <person name="Phillips-Mora W."/>
        </authorList>
    </citation>
    <scope>NUCLEOTIDE SEQUENCE [LARGE SCALE GENOMIC DNA]</scope>
    <source>
        <strain evidence="7 8">MCA 2952</strain>
    </source>
</reference>
<evidence type="ECO:0000256" key="3">
    <source>
        <dbReference type="ARBA" id="ARBA00022827"/>
    </source>
</evidence>
<keyword evidence="5" id="KW-0503">Monooxygenase</keyword>
<keyword evidence="4" id="KW-0560">Oxidoreductase</keyword>
<dbReference type="PANTHER" id="PTHR13789:SF309">
    <property type="entry name" value="PUTATIVE (AFU_ORTHOLOGUE AFUA_6G14510)-RELATED"/>
    <property type="match status" value="1"/>
</dbReference>
<dbReference type="AlphaFoldDB" id="A0A0W0FVJ0"/>
<keyword evidence="2" id="KW-0285">Flavoprotein</keyword>
<dbReference type="PRINTS" id="PR00420">
    <property type="entry name" value="RNGMNOXGNASE"/>
</dbReference>
<evidence type="ECO:0000256" key="1">
    <source>
        <dbReference type="ARBA" id="ARBA00007992"/>
    </source>
</evidence>
<evidence type="ECO:0000313" key="7">
    <source>
        <dbReference type="EMBL" id="KTB40272.1"/>
    </source>
</evidence>
<sequence length="466" mass="51479">MFSEQSRTSALQLKFVVVGASTSGLSVAYLLRRSGHDVVVVERHSHVPQASVDGGLRIPPNMARLLQDFPGMKELMTEKATVCSGVSFCSGETMKLLGQMVFSEQVMTDLGSNFYLMSYSDMVSHLYKLCQDIGVTMKHNFSVKEVISSPDSVPAVISASGTRLTGDIIIGADGRNSVVRRLMFPEEPESEDDDLVIPGSRSSTPAAQAHEIVSVSLTVPTRLMERDPELQSLTKNDRFMLWTGNGHATSGSPCGPDRYNFGLTYSNYIQPDSDVIGADWYDSKPISTMEGSLSSYHPVLQKLVKLAPVCYWNSQTSPCLSKYSNEFNQVALIGDAAHCVPINSSYNTSLAFEDAVTFGRIFSRIKSRADVPSLLNGFNEIKRRRTRQTENTEHSAVAVIGIPPGPHRDARDTALAKTLELEGADDETLANAWSEYLQAFNYDANDAVEEWRRTWAMTMRHTYDQL</sequence>
<dbReference type="GO" id="GO:0004497">
    <property type="term" value="F:monooxygenase activity"/>
    <property type="evidence" value="ECO:0007669"/>
    <property type="project" value="UniProtKB-KW"/>
</dbReference>
<evidence type="ECO:0000256" key="2">
    <source>
        <dbReference type="ARBA" id="ARBA00022630"/>
    </source>
</evidence>
<organism evidence="7 8">
    <name type="scientific">Moniliophthora roreri</name>
    <name type="common">Frosty pod rot fungus</name>
    <name type="synonym">Monilia roreri</name>
    <dbReference type="NCBI Taxonomy" id="221103"/>
    <lineage>
        <taxon>Eukaryota</taxon>
        <taxon>Fungi</taxon>
        <taxon>Dikarya</taxon>
        <taxon>Basidiomycota</taxon>
        <taxon>Agaricomycotina</taxon>
        <taxon>Agaricomycetes</taxon>
        <taxon>Agaricomycetidae</taxon>
        <taxon>Agaricales</taxon>
        <taxon>Marasmiineae</taxon>
        <taxon>Marasmiaceae</taxon>
        <taxon>Moniliophthora</taxon>
    </lineage>
</organism>
<name>A0A0W0FVJ0_MONRR</name>
<protein>
    <recommendedName>
        <fullName evidence="6">FAD-binding domain-containing protein</fullName>
    </recommendedName>
</protein>
<comment type="caution">
    <text evidence="7">The sequence shown here is derived from an EMBL/GenBank/DDBJ whole genome shotgun (WGS) entry which is preliminary data.</text>
</comment>
<dbReference type="EMBL" id="LATX01001593">
    <property type="protein sequence ID" value="KTB40272.1"/>
    <property type="molecule type" value="Genomic_DNA"/>
</dbReference>
<dbReference type="SUPFAM" id="SSF51905">
    <property type="entry name" value="FAD/NAD(P)-binding domain"/>
    <property type="match status" value="1"/>
</dbReference>
<dbReference type="eggNOG" id="KOG2614">
    <property type="taxonomic scope" value="Eukaryota"/>
</dbReference>
<evidence type="ECO:0000256" key="4">
    <source>
        <dbReference type="ARBA" id="ARBA00023002"/>
    </source>
</evidence>